<comment type="caution">
    <text evidence="3">The sequence shown here is derived from an EMBL/GenBank/DDBJ whole genome shotgun (WGS) entry which is preliminary data.</text>
</comment>
<dbReference type="Pfam" id="PF04954">
    <property type="entry name" value="SIP"/>
    <property type="match status" value="1"/>
</dbReference>
<evidence type="ECO:0000313" key="4">
    <source>
        <dbReference type="Proteomes" id="UP001165541"/>
    </source>
</evidence>
<dbReference type="Proteomes" id="UP001165541">
    <property type="component" value="Unassembled WGS sequence"/>
</dbReference>
<dbReference type="InterPro" id="IPR039261">
    <property type="entry name" value="FNR_nucleotide-bd"/>
</dbReference>
<dbReference type="InterPro" id="IPR013113">
    <property type="entry name" value="SIP_FAD-bd"/>
</dbReference>
<protein>
    <submittedName>
        <fullName evidence="3">Siderophore-interacting protein</fullName>
    </submittedName>
</protein>
<dbReference type="Pfam" id="PF08021">
    <property type="entry name" value="FAD_binding_9"/>
    <property type="match status" value="1"/>
</dbReference>
<organism evidence="3 4">
    <name type="scientific">Caldimonas mangrovi</name>
    <dbReference type="NCBI Taxonomy" id="2944811"/>
    <lineage>
        <taxon>Bacteria</taxon>
        <taxon>Pseudomonadati</taxon>
        <taxon>Pseudomonadota</taxon>
        <taxon>Betaproteobacteria</taxon>
        <taxon>Burkholderiales</taxon>
        <taxon>Sphaerotilaceae</taxon>
        <taxon>Caldimonas</taxon>
    </lineage>
</organism>
<reference evidence="3" key="1">
    <citation type="submission" date="2022-05" db="EMBL/GenBank/DDBJ databases">
        <title>Schlegelella sp. nov., isolated from mangrove soil.</title>
        <authorList>
            <person name="Liu Y."/>
            <person name="Ge X."/>
            <person name="Liu W."/>
        </authorList>
    </citation>
    <scope>NUCLEOTIDE SEQUENCE</scope>
    <source>
        <strain evidence="3">S2-27</strain>
    </source>
</reference>
<name>A0ABT0YVV7_9BURK</name>
<dbReference type="Gene3D" id="3.40.50.80">
    <property type="entry name" value="Nucleotide-binding domain of ferredoxin-NADP reductase (FNR) module"/>
    <property type="match status" value="1"/>
</dbReference>
<dbReference type="PROSITE" id="PS51384">
    <property type="entry name" value="FAD_FR"/>
    <property type="match status" value="1"/>
</dbReference>
<gene>
    <name evidence="3" type="ORF">M8A51_24590</name>
</gene>
<dbReference type="CDD" id="cd06193">
    <property type="entry name" value="siderophore_interacting"/>
    <property type="match status" value="1"/>
</dbReference>
<accession>A0ABT0YVV7</accession>
<feature type="domain" description="FAD-binding FR-type" evidence="2">
    <location>
        <begin position="32"/>
        <end position="136"/>
    </location>
</feature>
<dbReference type="PANTHER" id="PTHR30157:SF0">
    <property type="entry name" value="NADPH-DEPENDENT FERRIC-CHELATE REDUCTASE"/>
    <property type="match status" value="1"/>
</dbReference>
<comment type="similarity">
    <text evidence="1">Belongs to the SIP oxidoreductase family.</text>
</comment>
<dbReference type="InterPro" id="IPR039374">
    <property type="entry name" value="SIP_fam"/>
</dbReference>
<evidence type="ECO:0000256" key="1">
    <source>
        <dbReference type="ARBA" id="ARBA00035644"/>
    </source>
</evidence>
<proteinExistence type="inferred from homology"/>
<dbReference type="Gene3D" id="2.40.30.10">
    <property type="entry name" value="Translation factors"/>
    <property type="match status" value="1"/>
</dbReference>
<dbReference type="SUPFAM" id="SSF63380">
    <property type="entry name" value="Riboflavin synthase domain-like"/>
    <property type="match status" value="1"/>
</dbReference>
<keyword evidence="4" id="KW-1185">Reference proteome</keyword>
<dbReference type="PANTHER" id="PTHR30157">
    <property type="entry name" value="FERRIC REDUCTASE, NADPH-DEPENDENT"/>
    <property type="match status" value="1"/>
</dbReference>
<sequence length="261" mass="28668">MIVDIVNYIAFSACLMNHTAPVRRVQRVRFEPRRRTAYVARTDPVGASFIRVSFTGDDLHDFQSLSFDDHVKVGVPGADGQMVLRDFTPRSFDATGRELTIEFALHAQGPASDWARRARPGDALMIAGPRGSFIVPQDPAWHLLAGDASALPAMARRLEELPPGTQAVVLVQVPDVSDRRALQTAANVGVQWVASGAEWIDALRALHLPSGEGYAWCAGEASLMKLARGVLIDQHRHPREALRVAAYWKDGVSAFHEKLDD</sequence>
<evidence type="ECO:0000259" key="2">
    <source>
        <dbReference type="PROSITE" id="PS51384"/>
    </source>
</evidence>
<dbReference type="InterPro" id="IPR017927">
    <property type="entry name" value="FAD-bd_FR_type"/>
</dbReference>
<evidence type="ECO:0000313" key="3">
    <source>
        <dbReference type="EMBL" id="MCM5682723.1"/>
    </source>
</evidence>
<dbReference type="InterPro" id="IPR017938">
    <property type="entry name" value="Riboflavin_synthase-like_b-brl"/>
</dbReference>
<dbReference type="InterPro" id="IPR007037">
    <property type="entry name" value="SIP_rossman_dom"/>
</dbReference>
<dbReference type="RefSeq" id="WP_251781267.1">
    <property type="nucleotide sequence ID" value="NZ_JAMKFE010000022.1"/>
</dbReference>
<dbReference type="EMBL" id="JAMKFE010000022">
    <property type="protein sequence ID" value="MCM5682723.1"/>
    <property type="molecule type" value="Genomic_DNA"/>
</dbReference>